<keyword evidence="2" id="KW-1185">Reference proteome</keyword>
<comment type="caution">
    <text evidence="1">The sequence shown here is derived from an EMBL/GenBank/DDBJ whole genome shotgun (WGS) entry which is preliminary data.</text>
</comment>
<gene>
    <name evidence="1" type="primary">PUT1_1</name>
    <name evidence="1" type="ORF">DSO57_1017063</name>
</gene>
<sequence>MIKLPVRPTLQRLTSAISLPRAHGSTPVRLLSTAAKRPTSHLKTVGLAGAAAVGAFGLMALGSPNARLEAADNMGTDRASLIEHADPSVAFENKDVSDLLLSLFVYKLCSLTFLTDASPAILSILETLHLSTPAYWVIKRTIFKHFCGGEDREDVVPFMRDLQKANIGSILDFSIEADLPAEGDTRSAEEVRADANAHADFVCDQYRQAVTTASALPGSFIAVKVTGLVNPQLLEKATSILHFMRAQFIQADDNSDGLLTTTQFRQIAERLPGATPAQVDAAVSRADPKRSGQVDWISFLASLSMVKPDSRALYLGEDRHYNAESADCHWDVGFFSPEERADLDQLMNRLSLISKDAVKTGVRLMIDAEQSYFQACIDLVANELSQHYNKLGSTPVIYNTYQMYLKESYEKMRNDLIHAKRSGWSFGAKIVRGAYMVSERKRAADLGVPDIIQDTIDDTHCAYNGAVDLLLGELAANSKDSAGLTFMVASHNKDSVVRTCRQMEQLGLKHDAGNVLFGQLMGMHDTTTYALAKQGFGAFKYIPYGPVREVMPYLIRRAQENSSVMAGASQEQAALTGELRRRLLPGQGKPLSVSN</sequence>
<proteinExistence type="predicted"/>
<organism evidence="1 2">
    <name type="scientific">Entomophthora muscae</name>
    <dbReference type="NCBI Taxonomy" id="34485"/>
    <lineage>
        <taxon>Eukaryota</taxon>
        <taxon>Fungi</taxon>
        <taxon>Fungi incertae sedis</taxon>
        <taxon>Zoopagomycota</taxon>
        <taxon>Entomophthoromycotina</taxon>
        <taxon>Entomophthoromycetes</taxon>
        <taxon>Entomophthorales</taxon>
        <taxon>Entomophthoraceae</taxon>
        <taxon>Entomophthora</taxon>
    </lineage>
</organism>
<accession>A0ACC2U2J9</accession>
<dbReference type="Proteomes" id="UP001165960">
    <property type="component" value="Unassembled WGS sequence"/>
</dbReference>
<reference evidence="1" key="1">
    <citation type="submission" date="2022-04" db="EMBL/GenBank/DDBJ databases">
        <title>Genome of the entomopathogenic fungus Entomophthora muscae.</title>
        <authorList>
            <person name="Elya C."/>
            <person name="Lovett B.R."/>
            <person name="Lee E."/>
            <person name="Macias A.M."/>
            <person name="Hajek A.E."/>
            <person name="De Bivort B.L."/>
            <person name="Kasson M.T."/>
            <person name="De Fine Licht H.H."/>
            <person name="Stajich J.E."/>
        </authorList>
    </citation>
    <scope>NUCLEOTIDE SEQUENCE</scope>
    <source>
        <strain evidence="1">Berkeley</strain>
    </source>
</reference>
<protein>
    <submittedName>
        <fullName evidence="1">Proline dehydrogenase</fullName>
    </submittedName>
</protein>
<evidence type="ECO:0000313" key="2">
    <source>
        <dbReference type="Proteomes" id="UP001165960"/>
    </source>
</evidence>
<evidence type="ECO:0000313" key="1">
    <source>
        <dbReference type="EMBL" id="KAJ9081219.1"/>
    </source>
</evidence>
<dbReference type="EMBL" id="QTSX02001491">
    <property type="protein sequence ID" value="KAJ9081219.1"/>
    <property type="molecule type" value="Genomic_DNA"/>
</dbReference>
<name>A0ACC2U2J9_9FUNG</name>